<dbReference type="CDD" id="cd19608">
    <property type="entry name" value="GH113_mannanase-like"/>
    <property type="match status" value="1"/>
</dbReference>
<dbReference type="Pfam" id="PF22612">
    <property type="entry name" value="GH113"/>
    <property type="match status" value="1"/>
</dbReference>
<evidence type="ECO:0000313" key="1">
    <source>
        <dbReference type="EMBL" id="PWG06851.1"/>
    </source>
</evidence>
<dbReference type="AlphaFoldDB" id="A0A2U2JF18"/>
<dbReference type="OrthoDB" id="9773531at2"/>
<sequence>MVLTKTYFRSSIMKTYKLLFLLLIFIQISCNSQHKKINGISFVASRDTINTNHISPVLKAQSNYVALMPFGFIRQLSSPKIIHNTSRQWFGETERGLLQYAKTFQNKKVKIMVKPQIWVWKGEYTGLIEMKTEAEWKVLEDSYASFILTYAKAAQKIKADILCIGTELEKFVLKRPKYWKELIAKIRKVYRGKLTYAANWDEFKRVTFWGDLDYIGIDAYFPLSDKKSPTIHELDEGWQPHKKEIIRIQNQYQKKIVFTEYGYRSVDYNAKEPWNYNKNSGEVNLQAQVNGLEVIHKQFWKEDWFAGGFLWKWFYAHEKVGGLKNNMFTPQNKPAEITLRKLHLQND</sequence>
<name>A0A2U2JF18_9FLAO</name>
<dbReference type="EMBL" id="QFFG01000001">
    <property type="protein sequence ID" value="PWG06851.1"/>
    <property type="molecule type" value="Genomic_DNA"/>
</dbReference>
<dbReference type="GO" id="GO:0016787">
    <property type="term" value="F:hydrolase activity"/>
    <property type="evidence" value="ECO:0007669"/>
    <property type="project" value="UniProtKB-KW"/>
</dbReference>
<proteinExistence type="predicted"/>
<reference evidence="1 2" key="1">
    <citation type="submission" date="2018-05" db="EMBL/GenBank/DDBJ databases">
        <title>Polaribacter aquimarinus sp. nov., isolated from sediment in a sediment of sea.</title>
        <authorList>
            <person name="Lu D."/>
        </authorList>
    </citation>
    <scope>NUCLEOTIDE SEQUENCE [LARGE SCALE GENOMIC DNA]</scope>
    <source>
        <strain evidence="1 2">ZY113</strain>
    </source>
</reference>
<dbReference type="SUPFAM" id="SSF51445">
    <property type="entry name" value="(Trans)glycosidases"/>
    <property type="match status" value="1"/>
</dbReference>
<dbReference type="InterPro" id="IPR055151">
    <property type="entry name" value="GH113"/>
</dbReference>
<protein>
    <submittedName>
        <fullName evidence="1">Glycoside hydrolase</fullName>
    </submittedName>
</protein>
<accession>A0A2U2JF18</accession>
<keyword evidence="1" id="KW-0378">Hydrolase</keyword>
<organism evidence="1 2">
    <name type="scientific">Polaribacter aquimarinus</name>
    <dbReference type="NCBI Taxonomy" id="2100726"/>
    <lineage>
        <taxon>Bacteria</taxon>
        <taxon>Pseudomonadati</taxon>
        <taxon>Bacteroidota</taxon>
        <taxon>Flavobacteriia</taxon>
        <taxon>Flavobacteriales</taxon>
        <taxon>Flavobacteriaceae</taxon>
    </lineage>
</organism>
<dbReference type="Proteomes" id="UP000245670">
    <property type="component" value="Unassembled WGS sequence"/>
</dbReference>
<gene>
    <name evidence="1" type="ORF">DIS07_03155</name>
</gene>
<comment type="caution">
    <text evidence="1">The sequence shown here is derived from an EMBL/GenBank/DDBJ whole genome shotgun (WGS) entry which is preliminary data.</text>
</comment>
<evidence type="ECO:0000313" key="2">
    <source>
        <dbReference type="Proteomes" id="UP000245670"/>
    </source>
</evidence>
<keyword evidence="2" id="KW-1185">Reference proteome</keyword>
<dbReference type="Gene3D" id="3.20.20.80">
    <property type="entry name" value="Glycosidases"/>
    <property type="match status" value="1"/>
</dbReference>
<dbReference type="InterPro" id="IPR017853">
    <property type="entry name" value="GH"/>
</dbReference>